<dbReference type="OrthoDB" id="5751230at2"/>
<evidence type="ECO:0000313" key="2">
    <source>
        <dbReference type="Proteomes" id="UP000267250"/>
    </source>
</evidence>
<evidence type="ECO:0000313" key="1">
    <source>
        <dbReference type="EMBL" id="AZR74255.1"/>
    </source>
</evidence>
<protein>
    <recommendedName>
        <fullName evidence="3">Transposase IS4-like domain-containing protein</fullName>
    </recommendedName>
</protein>
<dbReference type="KEGG" id="aft:BBF96_13105"/>
<gene>
    <name evidence="1" type="ORF">BBF96_13105</name>
</gene>
<accession>A0A3S9T178</accession>
<sequence length="97" mass="11514">MYVAVDYVSEFPIVLILSQASKVDGEFTIPLVYEIYRRCKEKGYKVPKNWVVDSGYDWLNIYQEIYQIYKGQVFILINKRNASQLPEGYYDFDRIPV</sequence>
<reference evidence="1 2" key="1">
    <citation type="submission" date="2016-07" db="EMBL/GenBank/DDBJ databases">
        <title>Genome and transcriptome analysis of iron-reducing fermentative bacteria Anoxybacter fermentans.</title>
        <authorList>
            <person name="Zeng X."/>
            <person name="Shao Z."/>
        </authorList>
    </citation>
    <scope>NUCLEOTIDE SEQUENCE [LARGE SCALE GENOMIC DNA]</scope>
    <source>
        <strain evidence="1 2">DY22613</strain>
    </source>
</reference>
<keyword evidence="2" id="KW-1185">Reference proteome</keyword>
<dbReference type="EMBL" id="CP016379">
    <property type="protein sequence ID" value="AZR74255.1"/>
    <property type="molecule type" value="Genomic_DNA"/>
</dbReference>
<dbReference type="AlphaFoldDB" id="A0A3S9T178"/>
<dbReference type="RefSeq" id="WP_127017611.1">
    <property type="nucleotide sequence ID" value="NZ_CP016379.1"/>
</dbReference>
<evidence type="ECO:0008006" key="3">
    <source>
        <dbReference type="Google" id="ProtNLM"/>
    </source>
</evidence>
<dbReference type="Proteomes" id="UP000267250">
    <property type="component" value="Chromosome"/>
</dbReference>
<name>A0A3S9T178_9FIRM</name>
<proteinExistence type="predicted"/>
<organism evidence="1 2">
    <name type="scientific">Anoxybacter fermentans</name>
    <dbReference type="NCBI Taxonomy" id="1323375"/>
    <lineage>
        <taxon>Bacteria</taxon>
        <taxon>Bacillati</taxon>
        <taxon>Bacillota</taxon>
        <taxon>Clostridia</taxon>
        <taxon>Halanaerobiales</taxon>
        <taxon>Anoxybacter</taxon>
    </lineage>
</organism>